<organism evidence="1 2">
    <name type="scientific">Geomicrobium halophilum</name>
    <dbReference type="NCBI Taxonomy" id="549000"/>
    <lineage>
        <taxon>Bacteria</taxon>
        <taxon>Bacillati</taxon>
        <taxon>Bacillota</taxon>
        <taxon>Bacilli</taxon>
        <taxon>Bacillales</taxon>
        <taxon>Geomicrobium</taxon>
    </lineage>
</organism>
<proteinExistence type="predicted"/>
<keyword evidence="2" id="KW-1185">Reference proteome</keyword>
<evidence type="ECO:0000313" key="2">
    <source>
        <dbReference type="Proteomes" id="UP000568839"/>
    </source>
</evidence>
<name>A0A841PND6_9BACL</name>
<protein>
    <submittedName>
        <fullName evidence="1">Vacuolar-type H+-ATPase subunit I/STV1</fullName>
    </submittedName>
</protein>
<comment type="caution">
    <text evidence="1">The sequence shown here is derived from an EMBL/GenBank/DDBJ whole genome shotgun (WGS) entry which is preliminary data.</text>
</comment>
<gene>
    <name evidence="1" type="ORF">HNR44_000665</name>
</gene>
<dbReference type="Proteomes" id="UP000568839">
    <property type="component" value="Unassembled WGS sequence"/>
</dbReference>
<accession>A0A841PND6</accession>
<dbReference type="EMBL" id="JACHHJ010000001">
    <property type="protein sequence ID" value="MBB6448716.1"/>
    <property type="molecule type" value="Genomic_DNA"/>
</dbReference>
<reference evidence="1 2" key="1">
    <citation type="submission" date="2020-08" db="EMBL/GenBank/DDBJ databases">
        <title>Genomic Encyclopedia of Type Strains, Phase IV (KMG-IV): sequencing the most valuable type-strain genomes for metagenomic binning, comparative biology and taxonomic classification.</title>
        <authorList>
            <person name="Goeker M."/>
        </authorList>
    </citation>
    <scope>NUCLEOTIDE SEQUENCE [LARGE SCALE GENOMIC DNA]</scope>
    <source>
        <strain evidence="1 2">DSM 21769</strain>
    </source>
</reference>
<sequence length="115" mass="14410">MSEERLNKLEGYMEQLIRMVADNNKIVSGLQQEMKEERKLNQQRYDEFREEKHLNQQRYEVNEQRYEEFKEERQLNQERHEVLLTELRKQNVDTEYLRNQVSKHDLEIHRIQMMK</sequence>
<evidence type="ECO:0000313" key="1">
    <source>
        <dbReference type="EMBL" id="MBB6448716.1"/>
    </source>
</evidence>
<dbReference type="AlphaFoldDB" id="A0A841PND6"/>
<dbReference type="RefSeq" id="WP_184402670.1">
    <property type="nucleotide sequence ID" value="NZ_JACHHJ010000001.1"/>
</dbReference>